<dbReference type="EMBL" id="VGIY01000031">
    <property type="protein sequence ID" value="MBM3316668.1"/>
    <property type="molecule type" value="Genomic_DNA"/>
</dbReference>
<feature type="domain" description="AB hydrolase-1" evidence="2">
    <location>
        <begin position="91"/>
        <end position="265"/>
    </location>
</feature>
<gene>
    <name evidence="4" type="ORF">FJY75_02340</name>
</gene>
<comment type="caution">
    <text evidence="4">The sequence shown here is derived from an EMBL/GenBank/DDBJ whole genome shotgun (WGS) entry which is preliminary data.</text>
</comment>
<name>A0A938BMY7_UNCEI</name>
<sequence>MKCWAVRLAATLLCGLCAARATVAQDGSPFPEPGRLAGSGVGEIVLKSGTWNGARTDFGYVLVPENRTDPRSRLLELPFIRQHAVESPKAPPVFLLGGGPGQSNLWAELPPVFRAENDLVRVGYRGVDGSVKLICPQVGRALAEARPLSPEGIARTRDALRECHGELAADGVDIDGYNMVEVADDVEAVRKALGYDSIQLFSTSYGTQLADIYSRRYPEATHRSLMIGASSRARRFVWDVETVEGQLRGYADLWRADPEAAARTPDLLGTIRGVLDSLPAEWRGVPLDRDKLRLATFHLLYETGTAAAVLDAYVAASGGDMGGLAVICLGYDEDVQSTSRRYWGEFFSKIVSGGFPAAGAAAGAADTGVVLGSPANELWAAAGDGGWPIETIPEEYCRLASIAVPTLVLNGGLDFSSPPEQALELEAHLTNGTVVLLPGMGHMDVVRLQREAFEAAVSAFFIRGEIDTSGYRRPAPDFTPGETFQDYARELLGEDPPLVGE</sequence>
<dbReference type="Gene3D" id="3.40.50.1820">
    <property type="entry name" value="alpha/beta hydrolase"/>
    <property type="match status" value="1"/>
</dbReference>
<dbReference type="SUPFAM" id="SSF53474">
    <property type="entry name" value="alpha/beta-Hydrolases"/>
    <property type="match status" value="1"/>
</dbReference>
<dbReference type="Pfam" id="PF08386">
    <property type="entry name" value="Abhydrolase_4"/>
    <property type="match status" value="1"/>
</dbReference>
<feature type="domain" description="Peptidase S33 tripeptidyl aminopeptidase-like C-terminal" evidence="3">
    <location>
        <begin position="386"/>
        <end position="470"/>
    </location>
</feature>
<feature type="signal peptide" evidence="1">
    <location>
        <begin position="1"/>
        <end position="24"/>
    </location>
</feature>
<dbReference type="GO" id="GO:0016020">
    <property type="term" value="C:membrane"/>
    <property type="evidence" value="ECO:0007669"/>
    <property type="project" value="TreeGrafter"/>
</dbReference>
<evidence type="ECO:0000256" key="1">
    <source>
        <dbReference type="SAM" id="SignalP"/>
    </source>
</evidence>
<reference evidence="4" key="1">
    <citation type="submission" date="2019-03" db="EMBL/GenBank/DDBJ databases">
        <title>Lake Tanganyika Metagenome-Assembled Genomes (MAGs).</title>
        <authorList>
            <person name="Tran P."/>
        </authorList>
    </citation>
    <scope>NUCLEOTIDE SEQUENCE</scope>
    <source>
        <strain evidence="4">M_DeepCast_400m_m2_100</strain>
    </source>
</reference>
<accession>A0A938BMY7</accession>
<dbReference type="Proteomes" id="UP000748308">
    <property type="component" value="Unassembled WGS sequence"/>
</dbReference>
<evidence type="ECO:0000313" key="5">
    <source>
        <dbReference type="Proteomes" id="UP000748308"/>
    </source>
</evidence>
<feature type="chain" id="PRO_5036944511" evidence="1">
    <location>
        <begin position="25"/>
        <end position="501"/>
    </location>
</feature>
<organism evidence="4 5">
    <name type="scientific">Eiseniibacteriota bacterium</name>
    <dbReference type="NCBI Taxonomy" id="2212470"/>
    <lineage>
        <taxon>Bacteria</taxon>
        <taxon>Candidatus Eiseniibacteriota</taxon>
    </lineage>
</organism>
<dbReference type="PANTHER" id="PTHR43798:SF27">
    <property type="entry name" value="HYDROLASE ALPHA_BETA HYDROLASE FOLD FAMILY"/>
    <property type="match status" value="1"/>
</dbReference>
<keyword evidence="4" id="KW-0378">Hydrolase</keyword>
<dbReference type="GO" id="GO:0016787">
    <property type="term" value="F:hydrolase activity"/>
    <property type="evidence" value="ECO:0007669"/>
    <property type="project" value="UniProtKB-KW"/>
</dbReference>
<dbReference type="InterPro" id="IPR013595">
    <property type="entry name" value="Pept_S33_TAP-like_C"/>
</dbReference>
<proteinExistence type="predicted"/>
<dbReference type="PANTHER" id="PTHR43798">
    <property type="entry name" value="MONOACYLGLYCEROL LIPASE"/>
    <property type="match status" value="1"/>
</dbReference>
<evidence type="ECO:0000259" key="3">
    <source>
        <dbReference type="Pfam" id="PF08386"/>
    </source>
</evidence>
<dbReference type="InterPro" id="IPR050266">
    <property type="entry name" value="AB_hydrolase_sf"/>
</dbReference>
<evidence type="ECO:0000259" key="2">
    <source>
        <dbReference type="Pfam" id="PF00561"/>
    </source>
</evidence>
<protein>
    <submittedName>
        <fullName evidence="4">Alpha/beta fold hydrolase</fullName>
    </submittedName>
</protein>
<dbReference type="InterPro" id="IPR029058">
    <property type="entry name" value="AB_hydrolase_fold"/>
</dbReference>
<dbReference type="InterPro" id="IPR000073">
    <property type="entry name" value="AB_hydrolase_1"/>
</dbReference>
<keyword evidence="1" id="KW-0732">Signal</keyword>
<dbReference type="Pfam" id="PF00561">
    <property type="entry name" value="Abhydrolase_1"/>
    <property type="match status" value="1"/>
</dbReference>
<dbReference type="AlphaFoldDB" id="A0A938BMY7"/>
<evidence type="ECO:0000313" key="4">
    <source>
        <dbReference type="EMBL" id="MBM3316668.1"/>
    </source>
</evidence>